<keyword evidence="2 5" id="KW-0812">Transmembrane</keyword>
<protein>
    <submittedName>
        <fullName evidence="7">Putative O-antigen ligase</fullName>
    </submittedName>
</protein>
<dbReference type="InterPro" id="IPR011990">
    <property type="entry name" value="TPR-like_helical_dom_sf"/>
</dbReference>
<feature type="transmembrane region" description="Helical" evidence="5">
    <location>
        <begin position="35"/>
        <end position="54"/>
    </location>
</feature>
<dbReference type="OrthoDB" id="9783389at2"/>
<evidence type="ECO:0000256" key="3">
    <source>
        <dbReference type="ARBA" id="ARBA00022989"/>
    </source>
</evidence>
<keyword evidence="8" id="KW-1185">Reference proteome</keyword>
<feature type="transmembrane region" description="Helical" evidence="5">
    <location>
        <begin position="418"/>
        <end position="444"/>
    </location>
</feature>
<keyword evidence="7" id="KW-0436">Ligase</keyword>
<feature type="transmembrane region" description="Helical" evidence="5">
    <location>
        <begin position="120"/>
        <end position="143"/>
    </location>
</feature>
<evidence type="ECO:0000313" key="7">
    <source>
        <dbReference type="EMBL" id="CEK10207.1"/>
    </source>
</evidence>
<dbReference type="RefSeq" id="WP_045105616.1">
    <property type="nucleotide sequence ID" value="NZ_LN681225.1"/>
</dbReference>
<keyword evidence="4 5" id="KW-0472">Membrane</keyword>
<feature type="transmembrane region" description="Helical" evidence="5">
    <location>
        <begin position="12"/>
        <end position="29"/>
    </location>
</feature>
<name>A0A0A8UT03_LEGHA</name>
<dbReference type="InterPro" id="IPR051533">
    <property type="entry name" value="WaaL-like"/>
</dbReference>
<feature type="transmembrane region" description="Helical" evidence="5">
    <location>
        <begin position="208"/>
        <end position="224"/>
    </location>
</feature>
<dbReference type="STRING" id="449.LHA_1152"/>
<evidence type="ECO:0000256" key="5">
    <source>
        <dbReference type="SAM" id="Phobius"/>
    </source>
</evidence>
<gene>
    <name evidence="7" type="ORF">LHA_1152</name>
</gene>
<dbReference type="InterPro" id="IPR007016">
    <property type="entry name" value="O-antigen_ligase-rel_domated"/>
</dbReference>
<feature type="transmembrane region" description="Helical" evidence="5">
    <location>
        <begin position="185"/>
        <end position="202"/>
    </location>
</feature>
<reference evidence="8" key="1">
    <citation type="submission" date="2014-09" db="EMBL/GenBank/DDBJ databases">
        <authorList>
            <person name="Gomez-Valero L."/>
        </authorList>
    </citation>
    <scope>NUCLEOTIDE SEQUENCE [LARGE SCALE GENOMIC DNA]</scope>
    <source>
        <strain evidence="8">ATCC35250</strain>
    </source>
</reference>
<accession>A0A0A8UT03</accession>
<dbReference type="SUPFAM" id="SSF48452">
    <property type="entry name" value="TPR-like"/>
    <property type="match status" value="1"/>
</dbReference>
<dbReference type="Pfam" id="PF04932">
    <property type="entry name" value="Wzy_C"/>
    <property type="match status" value="1"/>
</dbReference>
<feature type="transmembrane region" description="Helical" evidence="5">
    <location>
        <begin position="66"/>
        <end position="84"/>
    </location>
</feature>
<dbReference type="PANTHER" id="PTHR37422">
    <property type="entry name" value="TEICHURONIC ACID BIOSYNTHESIS PROTEIN TUAE"/>
    <property type="match status" value="1"/>
</dbReference>
<dbReference type="PANTHER" id="PTHR37422:SF13">
    <property type="entry name" value="LIPOPOLYSACCHARIDE BIOSYNTHESIS PROTEIN PA4999-RELATED"/>
    <property type="match status" value="1"/>
</dbReference>
<feature type="transmembrane region" description="Helical" evidence="5">
    <location>
        <begin position="356"/>
        <end position="374"/>
    </location>
</feature>
<dbReference type="GO" id="GO:0016874">
    <property type="term" value="F:ligase activity"/>
    <property type="evidence" value="ECO:0007669"/>
    <property type="project" value="UniProtKB-KW"/>
</dbReference>
<feature type="transmembrane region" description="Helical" evidence="5">
    <location>
        <begin position="324"/>
        <end position="344"/>
    </location>
</feature>
<evidence type="ECO:0000256" key="2">
    <source>
        <dbReference type="ARBA" id="ARBA00022692"/>
    </source>
</evidence>
<organism evidence="7 8">
    <name type="scientific">Legionella hackeliae</name>
    <dbReference type="NCBI Taxonomy" id="449"/>
    <lineage>
        <taxon>Bacteria</taxon>
        <taxon>Pseudomonadati</taxon>
        <taxon>Pseudomonadota</taxon>
        <taxon>Gammaproteobacteria</taxon>
        <taxon>Legionellales</taxon>
        <taxon>Legionellaceae</taxon>
        <taxon>Legionella</taxon>
    </lineage>
</organism>
<dbReference type="EMBL" id="LN681225">
    <property type="protein sequence ID" value="CEK10207.1"/>
    <property type="molecule type" value="Genomic_DNA"/>
</dbReference>
<evidence type="ECO:0000259" key="6">
    <source>
        <dbReference type="Pfam" id="PF04932"/>
    </source>
</evidence>
<feature type="transmembrane region" description="Helical" evidence="5">
    <location>
        <begin position="90"/>
        <end position="108"/>
    </location>
</feature>
<comment type="subcellular location">
    <subcellularLocation>
        <location evidence="1">Membrane</location>
        <topology evidence="1">Multi-pass membrane protein</topology>
    </subcellularLocation>
</comment>
<feature type="transmembrane region" description="Helical" evidence="5">
    <location>
        <begin position="155"/>
        <end position="173"/>
    </location>
</feature>
<keyword evidence="3 5" id="KW-1133">Transmembrane helix</keyword>
<dbReference type="GO" id="GO:0016020">
    <property type="term" value="C:membrane"/>
    <property type="evidence" value="ECO:0007669"/>
    <property type="project" value="UniProtKB-SubCell"/>
</dbReference>
<dbReference type="AlphaFoldDB" id="A0A0A8UT03"/>
<feature type="transmembrane region" description="Helical" evidence="5">
    <location>
        <begin position="236"/>
        <end position="255"/>
    </location>
</feature>
<dbReference type="HOGENOM" id="CLU_434004_0_0_6"/>
<feature type="domain" description="O-antigen ligase-related" evidence="6">
    <location>
        <begin position="193"/>
        <end position="331"/>
    </location>
</feature>
<proteinExistence type="predicted"/>
<dbReference type="KEGG" id="lha:LHA_1152"/>
<sequence length="630" mass="72822">MLLRFLSFKPSLSYHESILCLLLLASLIFQGTNDLSVLLITYSLILLAAITNFSHLRTQMSLQLTPFSLLLVLWIIWIWLPFVFGVVSNTTLFGFFQCSLWVFAFFIVNTTTQAKRFWSLTFGTIWVLSAICAAYAIFQFFILHEMPCGFFANKNTAAAFFMMSLLTLIGEFLTQKSGNNTTSKLYAHCLRLSILIITLAMLAAFSRGVAISFVCCLTLELLLLRRYISKRRFIQLLSLLLLAFSIILIVAQPAIKHRLTLLQQEKSRLIIWQGAWHLWQKSSWYGIGIFNFMHYYPAFSLPGDGSALQYAHNDFLQLFIETGIPGALILLGLVITIALSFWRYFFQKPVDAEHHIQLAVCFAVIISFALHSMVDFNFYVLTMNLLLGCYLGYLHSLLKEGGIIRGWVIPLTPQLKRIFMMVGFILFLLITLYAFRLLLLNYYITKADVTTKQNDYTSALHYNKQALEWLQLAELHSRSADLYFQLITNTHVDSERHALIRQAEDEINKALRANHYYARPYFQMALLQSSLLYNPTKAQTFFHRSLQNNPHFCLARITFSQFLIEQGNISQAQHILEDGLYYPIPAEQAVIYLNYLAKLRYANNDKDRAWRVINRLKHLSYYNNDYSELL</sequence>
<dbReference type="PATRIC" id="fig|449.7.peg.3163"/>
<evidence type="ECO:0000313" key="8">
    <source>
        <dbReference type="Proteomes" id="UP000032803"/>
    </source>
</evidence>
<dbReference type="Proteomes" id="UP000032803">
    <property type="component" value="Chromosome I"/>
</dbReference>
<dbReference type="Gene3D" id="1.25.40.10">
    <property type="entry name" value="Tetratricopeptide repeat domain"/>
    <property type="match status" value="1"/>
</dbReference>
<evidence type="ECO:0000256" key="4">
    <source>
        <dbReference type="ARBA" id="ARBA00023136"/>
    </source>
</evidence>
<evidence type="ECO:0000256" key="1">
    <source>
        <dbReference type="ARBA" id="ARBA00004141"/>
    </source>
</evidence>